<dbReference type="Gene3D" id="1.20.1280.290">
    <property type="match status" value="1"/>
</dbReference>
<keyword evidence="4 5" id="KW-0472">Membrane</keyword>
<dbReference type="InterPro" id="IPR016817">
    <property type="entry name" value="MannP-dilichol_defect-1"/>
</dbReference>
<feature type="transmembrane region" description="Helical" evidence="5">
    <location>
        <begin position="66"/>
        <end position="88"/>
    </location>
</feature>
<evidence type="ECO:0000256" key="3">
    <source>
        <dbReference type="ARBA" id="ARBA00022989"/>
    </source>
</evidence>
<evidence type="ECO:0000256" key="4">
    <source>
        <dbReference type="ARBA" id="ARBA00023136"/>
    </source>
</evidence>
<feature type="transmembrane region" description="Helical" evidence="5">
    <location>
        <begin position="40"/>
        <end position="60"/>
    </location>
</feature>
<dbReference type="PANTHER" id="PTHR12226:SF3">
    <property type="entry name" value="SOLUTE CARRIER FAMILY 66 MEMBER 3"/>
    <property type="match status" value="1"/>
</dbReference>
<evidence type="ECO:0008006" key="8">
    <source>
        <dbReference type="Google" id="ProtNLM"/>
    </source>
</evidence>
<name>A0ABD0Z5Y4_9HEMI</name>
<dbReference type="InterPro" id="IPR006603">
    <property type="entry name" value="PQ-loop_rpt"/>
</dbReference>
<keyword evidence="7" id="KW-1185">Reference proteome</keyword>
<evidence type="ECO:0000256" key="5">
    <source>
        <dbReference type="SAM" id="Phobius"/>
    </source>
</evidence>
<dbReference type="EMBL" id="JBFDAA010000007">
    <property type="protein sequence ID" value="KAL1130799.1"/>
    <property type="molecule type" value="Genomic_DNA"/>
</dbReference>
<dbReference type="GO" id="GO:0016020">
    <property type="term" value="C:membrane"/>
    <property type="evidence" value="ECO:0007669"/>
    <property type="project" value="UniProtKB-SubCell"/>
</dbReference>
<organism evidence="6 7">
    <name type="scientific">Ranatra chinensis</name>
    <dbReference type="NCBI Taxonomy" id="642074"/>
    <lineage>
        <taxon>Eukaryota</taxon>
        <taxon>Metazoa</taxon>
        <taxon>Ecdysozoa</taxon>
        <taxon>Arthropoda</taxon>
        <taxon>Hexapoda</taxon>
        <taxon>Insecta</taxon>
        <taxon>Pterygota</taxon>
        <taxon>Neoptera</taxon>
        <taxon>Paraneoptera</taxon>
        <taxon>Hemiptera</taxon>
        <taxon>Heteroptera</taxon>
        <taxon>Panheteroptera</taxon>
        <taxon>Nepomorpha</taxon>
        <taxon>Nepidae</taxon>
        <taxon>Ranatrinae</taxon>
        <taxon>Ranatra</taxon>
    </lineage>
</organism>
<dbReference type="AlphaFoldDB" id="A0ABD0Z5Y4"/>
<evidence type="ECO:0000256" key="2">
    <source>
        <dbReference type="ARBA" id="ARBA00022692"/>
    </source>
</evidence>
<dbReference type="PANTHER" id="PTHR12226">
    <property type="entry name" value="MANNOSE-P-DOLICHOL UTILIZATION DEFECT 1 LEC35 -RELATED"/>
    <property type="match status" value="1"/>
</dbReference>
<evidence type="ECO:0000313" key="6">
    <source>
        <dbReference type="EMBL" id="KAL1130799.1"/>
    </source>
</evidence>
<evidence type="ECO:0000313" key="7">
    <source>
        <dbReference type="Proteomes" id="UP001558652"/>
    </source>
</evidence>
<feature type="transmembrane region" description="Helical" evidence="5">
    <location>
        <begin position="178"/>
        <end position="200"/>
    </location>
</feature>
<sequence length="208" mass="22738">MAVLHVISDILSVVTISMCLFLKVPQIVNINRLNSAKGMNVYSLALELVSYTTTACYNYVNDYSILSYLEYPIIIAQEYVLIYLVLFYEGLIGGTTMALFSVYFTVTAGLVMGVIPGTVLLYAMPLCTPISLSSKAIQLWEILRKQNADSISVSTWVISAATNLSRIYTVLLDSADGLLLTNFGLSTIMSGSIAISAYILQKGKTKIN</sequence>
<comment type="caution">
    <text evidence="6">The sequence shown here is derived from an EMBL/GenBank/DDBJ whole genome shotgun (WGS) entry which is preliminary data.</text>
</comment>
<feature type="transmembrane region" description="Helical" evidence="5">
    <location>
        <begin position="6"/>
        <end position="28"/>
    </location>
</feature>
<gene>
    <name evidence="6" type="ORF">AAG570_012040</name>
</gene>
<comment type="subcellular location">
    <subcellularLocation>
        <location evidence="1">Membrane</location>
        <topology evidence="1">Multi-pass membrane protein</topology>
    </subcellularLocation>
</comment>
<keyword evidence="3 5" id="KW-1133">Transmembrane helix</keyword>
<feature type="transmembrane region" description="Helical" evidence="5">
    <location>
        <begin position="100"/>
        <end position="124"/>
    </location>
</feature>
<evidence type="ECO:0000256" key="1">
    <source>
        <dbReference type="ARBA" id="ARBA00004141"/>
    </source>
</evidence>
<proteinExistence type="predicted"/>
<dbReference type="Proteomes" id="UP001558652">
    <property type="component" value="Unassembled WGS sequence"/>
</dbReference>
<dbReference type="Pfam" id="PF04193">
    <property type="entry name" value="PQ-loop"/>
    <property type="match status" value="1"/>
</dbReference>
<protein>
    <recommendedName>
        <fullName evidence="8">PQ-loop repeat-containing protein 3</fullName>
    </recommendedName>
</protein>
<accession>A0ABD0Z5Y4</accession>
<reference evidence="6 7" key="1">
    <citation type="submission" date="2024-07" db="EMBL/GenBank/DDBJ databases">
        <title>Chromosome-level genome assembly of the water stick insect Ranatra chinensis (Heteroptera: Nepidae).</title>
        <authorList>
            <person name="Liu X."/>
        </authorList>
    </citation>
    <scope>NUCLEOTIDE SEQUENCE [LARGE SCALE GENOMIC DNA]</scope>
    <source>
        <strain evidence="6">Cailab_2021Rc</strain>
        <tissue evidence="6">Muscle</tissue>
    </source>
</reference>
<keyword evidence="2 5" id="KW-0812">Transmembrane</keyword>